<keyword evidence="5" id="KW-0472">Membrane</keyword>
<dbReference type="Pfam" id="PF11916">
    <property type="entry name" value="Vac14_Fig4_bd"/>
    <property type="match status" value="1"/>
</dbReference>
<dbReference type="GO" id="GO:0010008">
    <property type="term" value="C:endosome membrane"/>
    <property type="evidence" value="ECO:0007669"/>
    <property type="project" value="TreeGrafter"/>
</dbReference>
<evidence type="ECO:0000256" key="6">
    <source>
        <dbReference type="ARBA" id="ARBA00045654"/>
    </source>
</evidence>
<dbReference type="InterPro" id="IPR011989">
    <property type="entry name" value="ARM-like"/>
</dbReference>
<accession>A0A6B2EIP5</accession>
<sequence length="683" mass="77398">MDNVYAPLSEACAKTLSDKTYDKRKLASQEVEKMVAEFNNAKNTKQIQKILKVLERDFVTSRDLNKKKGGLIALAGASIGLGKDTELFINELVNPILNCLSDADTKVRYAATESLYNVVKVARSSIIPLFPDIFSALSRLVTDPDQNVKNGSELLDRLLKDIVTESSQTFALDSFIPLLRERIYAKNSFARQFIISWISILNAVPEINMVVYLPEILDGLFQMLEDNMVEIHRMCGTLLAQFLRGIRNDPDSADMPAMTNILIGHAQTSNELIQFTAITWISEFVQLSGPRMMKFASGIFTAILPCLAYEGDSRRQIKESAQLVNKDLLDLVSSKEDKMNNLKNLDLDSVMEVLRQYLGHSSVHTKVAVLKWIHHLFTEIHEEMSIHSVSLFPVLLGVLSDSSDDVVLQGLVVLAEIINSNSADNLKQTQYRKFLVSLLNLFSEEKSFLENKGSLIIRQLCVLLNAELIYRTFAEIICEETTNIKFASTMVRTLNTILLTASELFDLRHSLKDIRNKKSATLFECLYKCWAHCPVSTLSLCLLAQCYQHVSALVIIFGNLEVTVEFLTEIDKLVQLIESPIFASLRLTLISQEKKSPDAHYLAQALFGILMLLPQTDAFLLLKNRLQCVPMYWGHNVEVDHTLSVENQSSIDFNALLEHFQKVQRFHHQQRMTQRKKSIVLWE</sequence>
<evidence type="ECO:0000256" key="1">
    <source>
        <dbReference type="ARBA" id="ARBA00004308"/>
    </source>
</evidence>
<organism evidence="10">
    <name type="scientific">Phlebotomus kandelakii</name>
    <dbReference type="NCBI Taxonomy" id="1109342"/>
    <lineage>
        <taxon>Eukaryota</taxon>
        <taxon>Metazoa</taxon>
        <taxon>Ecdysozoa</taxon>
        <taxon>Arthropoda</taxon>
        <taxon>Hexapoda</taxon>
        <taxon>Insecta</taxon>
        <taxon>Pterygota</taxon>
        <taxon>Neoptera</taxon>
        <taxon>Endopterygota</taxon>
        <taxon>Diptera</taxon>
        <taxon>Nematocera</taxon>
        <taxon>Psychodoidea</taxon>
        <taxon>Psychodidae</taxon>
        <taxon>Phlebotomus</taxon>
        <taxon>Larroussius</taxon>
    </lineage>
</organism>
<dbReference type="GO" id="GO:0006661">
    <property type="term" value="P:phosphatidylinositol biosynthetic process"/>
    <property type="evidence" value="ECO:0007669"/>
    <property type="project" value="InterPro"/>
</dbReference>
<comment type="similarity">
    <text evidence="2">Belongs to the VAC14 family.</text>
</comment>
<evidence type="ECO:0000256" key="4">
    <source>
        <dbReference type="ARBA" id="ARBA00022737"/>
    </source>
</evidence>
<evidence type="ECO:0000256" key="2">
    <source>
        <dbReference type="ARBA" id="ARBA00010225"/>
    </source>
</evidence>
<name>A0A6B2EIP5_9DIPT</name>
<dbReference type="InterPro" id="IPR016024">
    <property type="entry name" value="ARM-type_fold"/>
</dbReference>
<dbReference type="Gene3D" id="1.25.10.10">
    <property type="entry name" value="Leucine-rich Repeat Variant"/>
    <property type="match status" value="2"/>
</dbReference>
<dbReference type="PANTHER" id="PTHR16023">
    <property type="entry name" value="TAX1 BINDING PROTEIN-RELATED"/>
    <property type="match status" value="1"/>
</dbReference>
<dbReference type="AlphaFoldDB" id="A0A6B2EIP5"/>
<feature type="repeat" description="HEAT" evidence="8">
    <location>
        <begin position="92"/>
        <end position="127"/>
    </location>
</feature>
<dbReference type="InterPro" id="IPR021841">
    <property type="entry name" value="VAC14_Fig4p-bd"/>
</dbReference>
<proteinExistence type="inferred from homology"/>
<feature type="domain" description="Vacuolar protein 14 C-terminal Fig4-binding" evidence="9">
    <location>
        <begin position="447"/>
        <end position="629"/>
    </location>
</feature>
<evidence type="ECO:0000259" key="9">
    <source>
        <dbReference type="Pfam" id="PF11916"/>
    </source>
</evidence>
<dbReference type="InterPro" id="IPR026825">
    <property type="entry name" value="Vac14"/>
</dbReference>
<comment type="subunit">
    <text evidence="7">Forms pentamers. Component of the PI(3,5)P2 regulatory complex/PAS complex, at least composed of PIKFYVE, FIG4 and VAC14. VAC14 nucleates the assembly of the complex and serves as a scaffold by pentamerizing into a star-shaped structure, which can bind a single copy each of PIKFYVE and FIG4 and coordinates their activities. Interacts with NOS1.</text>
</comment>
<dbReference type="EMBL" id="GIFK01005282">
    <property type="protein sequence ID" value="NBJ62985.1"/>
    <property type="molecule type" value="Transcribed_RNA"/>
</dbReference>
<reference evidence="10" key="1">
    <citation type="submission" date="2019-10" db="EMBL/GenBank/DDBJ databases">
        <title>Short sand fly seasons in Tbilisi, Georgia, hinder development of host immunity to saliva of the visceral leishmaniasis vector Phlebotomus kandelakii.</title>
        <authorList>
            <person name="Oliveira F."/>
            <person name="Giorgobiani E."/>
            <person name="Guimaraes-Costa A.B."/>
            <person name="Abdeladhim M."/>
            <person name="Oristian J."/>
            <person name="Tskhvaradze L."/>
            <person name="Tsertsvadze N."/>
            <person name="Zakalashvili M."/>
            <person name="Valenzuela J.G."/>
            <person name="Kamhawi S."/>
        </authorList>
    </citation>
    <scope>NUCLEOTIDE SEQUENCE</scope>
    <source>
        <strain evidence="10">Wild-capture in Tbilisi</strain>
        <tissue evidence="10">Salivary glands</tissue>
    </source>
</reference>
<dbReference type="PANTHER" id="PTHR16023:SF0">
    <property type="entry name" value="PROTEIN VAC14 HOMOLOG"/>
    <property type="match status" value="1"/>
</dbReference>
<dbReference type="PROSITE" id="PS50077">
    <property type="entry name" value="HEAT_REPEAT"/>
    <property type="match status" value="1"/>
</dbReference>
<evidence type="ECO:0000256" key="3">
    <source>
        <dbReference type="ARBA" id="ARBA00013840"/>
    </source>
</evidence>
<evidence type="ECO:0000256" key="5">
    <source>
        <dbReference type="ARBA" id="ARBA00023136"/>
    </source>
</evidence>
<comment type="subcellular location">
    <subcellularLocation>
        <location evidence="1">Endomembrane system</location>
    </subcellularLocation>
</comment>
<comment type="function">
    <text evidence="6">Scaffold protein component of the PI(3,5)P2 regulatory complex which regulates both the synthesis and turnover of phosphatidylinositol 3,5-bisphosphate (PtdIns(3,5)P2). Pentamerizes into a star-shaped structure and nucleates the assembly of the complex. The pentamer binds a single copy each of PIKFYVE and FIG4 and coordinates both PIKfyve kinase activity and FIG4 phosphatase activity, being required to maintain normal levels of phosphatidylinositol 3-phosphate (PtdIns(3)P) and phosphatidylinositol 5-phosphate (PtdIns(5)P). Plays a role in the biogenesis of endosome carrier vesicles (ECV) / multivesicular bodies (MVB) transport intermediates from early endosomes.</text>
</comment>
<keyword evidence="4" id="KW-0677">Repeat</keyword>
<dbReference type="GO" id="GO:0070772">
    <property type="term" value="C:PAS complex"/>
    <property type="evidence" value="ECO:0007669"/>
    <property type="project" value="InterPro"/>
</dbReference>
<dbReference type="Pfam" id="PF12755">
    <property type="entry name" value="Vac14_Fab1_bd"/>
    <property type="match status" value="1"/>
</dbReference>
<dbReference type="SUPFAM" id="SSF48371">
    <property type="entry name" value="ARM repeat"/>
    <property type="match status" value="1"/>
</dbReference>
<evidence type="ECO:0000256" key="8">
    <source>
        <dbReference type="PROSITE-ProRule" id="PRU00103"/>
    </source>
</evidence>
<evidence type="ECO:0000256" key="7">
    <source>
        <dbReference type="ARBA" id="ARBA00047092"/>
    </source>
</evidence>
<evidence type="ECO:0000313" key="10">
    <source>
        <dbReference type="EMBL" id="NBJ62985.1"/>
    </source>
</evidence>
<protein>
    <recommendedName>
        <fullName evidence="3">Protein VAC14 homolog</fullName>
    </recommendedName>
</protein>
<dbReference type="InterPro" id="IPR021133">
    <property type="entry name" value="HEAT_type_2"/>
</dbReference>